<dbReference type="InterPro" id="IPR046341">
    <property type="entry name" value="SET_dom_sf"/>
</dbReference>
<gene>
    <name evidence="2" type="ORF">ALAG00032_LOCUS14406</name>
</gene>
<protein>
    <recommendedName>
        <fullName evidence="1">SET domain-containing protein</fullName>
    </recommendedName>
</protein>
<organism evidence="2">
    <name type="scientific">Aureoumbra lagunensis</name>
    <dbReference type="NCBI Taxonomy" id="44058"/>
    <lineage>
        <taxon>Eukaryota</taxon>
        <taxon>Sar</taxon>
        <taxon>Stramenopiles</taxon>
        <taxon>Ochrophyta</taxon>
        <taxon>Pelagophyceae</taxon>
        <taxon>Pelagomonadales</taxon>
        <taxon>Aureoumbra</taxon>
    </lineage>
</organism>
<dbReference type="PROSITE" id="PS50280">
    <property type="entry name" value="SET"/>
    <property type="match status" value="1"/>
</dbReference>
<dbReference type="InterPro" id="IPR050869">
    <property type="entry name" value="H3K4_H4K5_MeTrfase"/>
</dbReference>
<dbReference type="Gene3D" id="2.170.270.10">
    <property type="entry name" value="SET domain"/>
    <property type="match status" value="1"/>
</dbReference>
<dbReference type="EMBL" id="HBIJ01022110">
    <property type="protein sequence ID" value="CAE0373605.1"/>
    <property type="molecule type" value="Transcribed_RNA"/>
</dbReference>
<feature type="domain" description="SET" evidence="1">
    <location>
        <begin position="17"/>
        <end position="257"/>
    </location>
</feature>
<sequence length="285" mass="32361">MTVPLPLINALLTKESSSIAIVSIAEKGRGVITTSFRKRGDVVLANMQPLAIAYRSHKTCLPWTLPPEILQYDQARIDLQKSQDARKEFEEKWPQILNRVQDNDRQYPILAAQIALRLTVEPAGNQSAYGFIIAALCAPKIEKPFPSAWMHDYNRLVDALNQERYTSSGHSAPSWLTPTWYAAIIGRLHLNLIQATDSSFSALYGFASFLNHNREPSLLVDFHHRAPNHDLIQDVPLLSLRAARDIHPNEELTISYISEHFHQDNQAKRDEYFLHNYGFVESSSC</sequence>
<dbReference type="Pfam" id="PF00856">
    <property type="entry name" value="SET"/>
    <property type="match status" value="1"/>
</dbReference>
<dbReference type="AlphaFoldDB" id="A0A7S3NP89"/>
<name>A0A7S3NP89_9STRA</name>
<evidence type="ECO:0000313" key="2">
    <source>
        <dbReference type="EMBL" id="CAE0373605.1"/>
    </source>
</evidence>
<dbReference type="SUPFAM" id="SSF82199">
    <property type="entry name" value="SET domain"/>
    <property type="match status" value="1"/>
</dbReference>
<proteinExistence type="predicted"/>
<reference evidence="2" key="1">
    <citation type="submission" date="2021-01" db="EMBL/GenBank/DDBJ databases">
        <authorList>
            <person name="Corre E."/>
            <person name="Pelletier E."/>
            <person name="Niang G."/>
            <person name="Scheremetjew M."/>
            <person name="Finn R."/>
            <person name="Kale V."/>
            <person name="Holt S."/>
            <person name="Cochrane G."/>
            <person name="Meng A."/>
            <person name="Brown T."/>
            <person name="Cohen L."/>
        </authorList>
    </citation>
    <scope>NUCLEOTIDE SEQUENCE</scope>
    <source>
        <strain evidence="2">CCMP1510</strain>
    </source>
</reference>
<accession>A0A7S3NP89</accession>
<dbReference type="InterPro" id="IPR001214">
    <property type="entry name" value="SET_dom"/>
</dbReference>
<evidence type="ECO:0000259" key="1">
    <source>
        <dbReference type="PROSITE" id="PS50280"/>
    </source>
</evidence>
<dbReference type="PANTHER" id="PTHR12197">
    <property type="entry name" value="HISTONE-LYSINE N-METHYLTRANSFERASE SMYD"/>
    <property type="match status" value="1"/>
</dbReference>